<reference evidence="9 10" key="1">
    <citation type="submission" date="2024-09" db="EMBL/GenBank/DDBJ databases">
        <title>Chromosome-scale assembly of Riccia fluitans.</title>
        <authorList>
            <person name="Paukszto L."/>
            <person name="Sawicki J."/>
            <person name="Karawczyk K."/>
            <person name="Piernik-Szablinska J."/>
            <person name="Szczecinska M."/>
            <person name="Mazdziarz M."/>
        </authorList>
    </citation>
    <scope>NUCLEOTIDE SEQUENCE [LARGE SCALE GENOMIC DNA]</scope>
    <source>
        <strain evidence="9">Rf_01</strain>
        <tissue evidence="9">Aerial parts of the thallus</tissue>
    </source>
</reference>
<keyword evidence="10" id="KW-1185">Reference proteome</keyword>
<evidence type="ECO:0008006" key="11">
    <source>
        <dbReference type="Google" id="ProtNLM"/>
    </source>
</evidence>
<accession>A0ABD1XTM1</accession>
<evidence type="ECO:0000256" key="2">
    <source>
        <dbReference type="ARBA" id="ARBA00010261"/>
    </source>
</evidence>
<dbReference type="PANTHER" id="PTHR12653:SF0">
    <property type="entry name" value="NADH DEHYDROGENASE [UBIQUINONE] 1 ALPHA SUBCOMPLEX SUBUNIT 5"/>
    <property type="match status" value="1"/>
</dbReference>
<gene>
    <name evidence="9" type="ORF">R1flu_023826</name>
</gene>
<evidence type="ECO:0000256" key="8">
    <source>
        <dbReference type="ARBA" id="ARBA00023136"/>
    </source>
</evidence>
<dbReference type="Proteomes" id="UP001605036">
    <property type="component" value="Unassembled WGS sequence"/>
</dbReference>
<evidence type="ECO:0000256" key="1">
    <source>
        <dbReference type="ARBA" id="ARBA00004443"/>
    </source>
</evidence>
<dbReference type="InterPro" id="IPR006806">
    <property type="entry name" value="NDUFA5"/>
</dbReference>
<name>A0ABD1XTM1_9MARC</name>
<keyword evidence="5" id="KW-0999">Mitochondrion inner membrane</keyword>
<keyword evidence="3" id="KW-0813">Transport</keyword>
<dbReference type="PANTHER" id="PTHR12653">
    <property type="entry name" value="NADH-UBIQUINONE OXIDOREDUCTASE 13 KD-B SUBUNIT"/>
    <property type="match status" value="1"/>
</dbReference>
<evidence type="ECO:0000313" key="9">
    <source>
        <dbReference type="EMBL" id="KAL2612134.1"/>
    </source>
</evidence>
<proteinExistence type="inferred from homology"/>
<evidence type="ECO:0000256" key="3">
    <source>
        <dbReference type="ARBA" id="ARBA00022448"/>
    </source>
</evidence>
<keyword evidence="8" id="KW-0472">Membrane</keyword>
<evidence type="ECO:0000256" key="6">
    <source>
        <dbReference type="ARBA" id="ARBA00022982"/>
    </source>
</evidence>
<evidence type="ECO:0000256" key="4">
    <source>
        <dbReference type="ARBA" id="ARBA00022660"/>
    </source>
</evidence>
<dbReference type="Pfam" id="PF04716">
    <property type="entry name" value="ETC_C1_NDUFA5"/>
    <property type="match status" value="1"/>
</dbReference>
<protein>
    <recommendedName>
        <fullName evidence="11">NADH dehydrogenase [ubiquinone] 1 alpha subcomplex subunit 5</fullName>
    </recommendedName>
</protein>
<keyword evidence="4" id="KW-0679">Respiratory chain</keyword>
<keyword evidence="6" id="KW-0249">Electron transport</keyword>
<evidence type="ECO:0000256" key="5">
    <source>
        <dbReference type="ARBA" id="ARBA00022792"/>
    </source>
</evidence>
<comment type="caution">
    <text evidence="9">The sequence shown here is derived from an EMBL/GenBank/DDBJ whole genome shotgun (WGS) entry which is preliminary data.</text>
</comment>
<evidence type="ECO:0000313" key="10">
    <source>
        <dbReference type="Proteomes" id="UP001605036"/>
    </source>
</evidence>
<keyword evidence="7" id="KW-0496">Mitochondrion</keyword>
<sequence length="188" mass="21420">MGDKSKCTGNFSEIEGIETLAWWKHKVAALWRRVRTKTVITVNSASRDRKEVAAMFLRRMAGPLLGGVKEMTGIVGLPVVPNAREVLIGLYQTTLDAVKPIPESAQYRKTVEEITRHRLAICNEEEDWREIEKRVGNGQVEQLIQQAKDELTLIPKMAEWRPWEAPEGYKVQIAIEENDVPSHVPIHR</sequence>
<evidence type="ECO:0000256" key="7">
    <source>
        <dbReference type="ARBA" id="ARBA00023128"/>
    </source>
</evidence>
<comment type="subcellular location">
    <subcellularLocation>
        <location evidence="1">Mitochondrion inner membrane</location>
        <topology evidence="1">Peripheral membrane protein</topology>
        <orientation evidence="1">Matrix side</orientation>
    </subcellularLocation>
</comment>
<dbReference type="AlphaFoldDB" id="A0ABD1XTM1"/>
<dbReference type="GO" id="GO:0005743">
    <property type="term" value="C:mitochondrial inner membrane"/>
    <property type="evidence" value="ECO:0007669"/>
    <property type="project" value="UniProtKB-SubCell"/>
</dbReference>
<dbReference type="EMBL" id="JBHFFA010000007">
    <property type="protein sequence ID" value="KAL2612134.1"/>
    <property type="molecule type" value="Genomic_DNA"/>
</dbReference>
<comment type="similarity">
    <text evidence="2">Belongs to the complex I NDUFA5 subunit family.</text>
</comment>
<organism evidence="9 10">
    <name type="scientific">Riccia fluitans</name>
    <dbReference type="NCBI Taxonomy" id="41844"/>
    <lineage>
        <taxon>Eukaryota</taxon>
        <taxon>Viridiplantae</taxon>
        <taxon>Streptophyta</taxon>
        <taxon>Embryophyta</taxon>
        <taxon>Marchantiophyta</taxon>
        <taxon>Marchantiopsida</taxon>
        <taxon>Marchantiidae</taxon>
        <taxon>Marchantiales</taxon>
        <taxon>Ricciaceae</taxon>
        <taxon>Riccia</taxon>
    </lineage>
</organism>